<organism evidence="2 3">
    <name type="scientific">Pseudoscardovia radai</name>
    <dbReference type="NCBI Taxonomy" id="987066"/>
    <lineage>
        <taxon>Bacteria</taxon>
        <taxon>Bacillati</taxon>
        <taxon>Actinomycetota</taxon>
        <taxon>Actinomycetes</taxon>
        <taxon>Bifidobacteriales</taxon>
        <taxon>Bifidobacteriaceae</taxon>
        <taxon>Pseudoscardovia</taxon>
    </lineage>
</organism>
<accession>A0A261EZ44</accession>
<proteinExistence type="predicted"/>
<reference evidence="2 3" key="1">
    <citation type="journal article" date="2017" name="BMC Genomics">
        <title>Comparative genomic and phylogenomic analyses of the Bifidobacteriaceae family.</title>
        <authorList>
            <person name="Lugli G.A."/>
            <person name="Milani C."/>
            <person name="Turroni F."/>
            <person name="Duranti S."/>
            <person name="Mancabelli L."/>
            <person name="Mangifesta M."/>
            <person name="Ferrario C."/>
            <person name="Modesto M."/>
            <person name="Mattarelli P."/>
            <person name="Jiri K."/>
            <person name="van Sinderen D."/>
            <person name="Ventura M."/>
        </authorList>
    </citation>
    <scope>NUCLEOTIDE SEQUENCE [LARGE SCALE GENOMIC DNA]</scope>
    <source>
        <strain evidence="2 3">DSM 24742</strain>
    </source>
</reference>
<dbReference type="OrthoDB" id="8545217at2"/>
<dbReference type="PROSITE" id="PS51354">
    <property type="entry name" value="GLUTAREDOXIN_2"/>
    <property type="match status" value="1"/>
</dbReference>
<evidence type="ECO:0000259" key="1">
    <source>
        <dbReference type="Pfam" id="PF00462"/>
    </source>
</evidence>
<dbReference type="EMBL" id="MWWR01000005">
    <property type="protein sequence ID" value="OZG52142.1"/>
    <property type="molecule type" value="Genomic_DNA"/>
</dbReference>
<evidence type="ECO:0000313" key="2">
    <source>
        <dbReference type="EMBL" id="OZG52142.1"/>
    </source>
</evidence>
<gene>
    <name evidence="2" type="ORF">PSRA_0692</name>
</gene>
<dbReference type="Gene3D" id="3.40.30.10">
    <property type="entry name" value="Glutaredoxin"/>
    <property type="match status" value="1"/>
</dbReference>
<name>A0A261EZ44_9BIFI</name>
<keyword evidence="3" id="KW-1185">Reference proteome</keyword>
<feature type="domain" description="Glutaredoxin" evidence="1">
    <location>
        <begin position="3"/>
        <end position="55"/>
    </location>
</feature>
<dbReference type="AlphaFoldDB" id="A0A261EZ44"/>
<dbReference type="SUPFAM" id="SSF52833">
    <property type="entry name" value="Thioredoxin-like"/>
    <property type="match status" value="1"/>
</dbReference>
<protein>
    <submittedName>
        <fullName evidence="2">NrdH-redoxin</fullName>
    </submittedName>
</protein>
<dbReference type="InterPro" id="IPR036249">
    <property type="entry name" value="Thioredoxin-like_sf"/>
</dbReference>
<dbReference type="RefSeq" id="WP_094660524.1">
    <property type="nucleotide sequence ID" value="NZ_MWWR01000005.1"/>
</dbReference>
<dbReference type="CDD" id="cd02976">
    <property type="entry name" value="NrdH"/>
    <property type="match status" value="1"/>
</dbReference>
<sequence length="87" mass="9647">MGITVFATPNCQQCAATERRLTELGIDFTVIDLTRNPQTMMQLADAGYRQVPVVVAPNATWSGHRPDLIDDLALHLLARRLEEAAKE</sequence>
<dbReference type="Pfam" id="PF00462">
    <property type="entry name" value="Glutaredoxin"/>
    <property type="match status" value="1"/>
</dbReference>
<evidence type="ECO:0000313" key="3">
    <source>
        <dbReference type="Proteomes" id="UP000216725"/>
    </source>
</evidence>
<dbReference type="InterPro" id="IPR002109">
    <property type="entry name" value="Glutaredoxin"/>
</dbReference>
<dbReference type="Proteomes" id="UP000216725">
    <property type="component" value="Unassembled WGS sequence"/>
</dbReference>
<comment type="caution">
    <text evidence="2">The sequence shown here is derived from an EMBL/GenBank/DDBJ whole genome shotgun (WGS) entry which is preliminary data.</text>
</comment>